<dbReference type="EMBL" id="JBHLVO010000025">
    <property type="protein sequence ID" value="MFC0273834.1"/>
    <property type="molecule type" value="Genomic_DNA"/>
</dbReference>
<reference evidence="2 3" key="1">
    <citation type="submission" date="2024-09" db="EMBL/GenBank/DDBJ databases">
        <authorList>
            <person name="Sun Q."/>
            <person name="Mori K."/>
        </authorList>
    </citation>
    <scope>NUCLEOTIDE SEQUENCE [LARGE SCALE GENOMIC DNA]</scope>
    <source>
        <strain evidence="2 3">CCM 7228</strain>
    </source>
</reference>
<dbReference type="CDD" id="cd07067">
    <property type="entry name" value="HP_PGM_like"/>
    <property type="match status" value="1"/>
</dbReference>
<evidence type="ECO:0000313" key="2">
    <source>
        <dbReference type="EMBL" id="MFC0273834.1"/>
    </source>
</evidence>
<dbReference type="SMART" id="SM00855">
    <property type="entry name" value="PGAM"/>
    <property type="match status" value="1"/>
</dbReference>
<dbReference type="PIRSF" id="PIRSF000709">
    <property type="entry name" value="6PFK_2-Ptase"/>
    <property type="match status" value="1"/>
</dbReference>
<dbReference type="InterPro" id="IPR013078">
    <property type="entry name" value="His_Pase_superF_clade-1"/>
</dbReference>
<evidence type="ECO:0000256" key="1">
    <source>
        <dbReference type="ARBA" id="ARBA00022801"/>
    </source>
</evidence>
<keyword evidence="1 2" id="KW-0378">Hydrolase</keyword>
<dbReference type="Pfam" id="PF00300">
    <property type="entry name" value="His_Phos_1"/>
    <property type="match status" value="1"/>
</dbReference>
<dbReference type="RefSeq" id="WP_378937523.1">
    <property type="nucleotide sequence ID" value="NZ_JBHLVO010000025.1"/>
</dbReference>
<dbReference type="InterPro" id="IPR051695">
    <property type="entry name" value="Phosphoglycerate_Mutase"/>
</dbReference>
<dbReference type="PROSITE" id="PS00175">
    <property type="entry name" value="PG_MUTASE"/>
    <property type="match status" value="1"/>
</dbReference>
<dbReference type="InterPro" id="IPR001345">
    <property type="entry name" value="PG/BPGM_mutase_AS"/>
</dbReference>
<gene>
    <name evidence="2" type="ORF">ACFFIX_20825</name>
</gene>
<name>A0ABV6GL09_9BACI</name>
<keyword evidence="3" id="KW-1185">Reference proteome</keyword>
<sequence>MRTVLYIVRHGETDWNQQGKIQGHLDIPLNANGKHQAGLVAERLRGIEIDSIYSSDLSRAKETALIIAGVLNISNLESCRHLRERSFGAFEGSDITSLLKTNPNYESNWHDEGEIESLHSVQKRAISRVTELMIEARGKNILVVSHGVLIGTFLHYLANEEEGTNLTIVNNTSISSFEYDHPSWKVNALNDDKHLY</sequence>
<proteinExistence type="predicted"/>
<protein>
    <submittedName>
        <fullName evidence="2">Histidine phosphatase family protein</fullName>
        <ecNumber evidence="2">3.1.3.-</ecNumber>
    </submittedName>
</protein>
<dbReference type="Proteomes" id="UP001589854">
    <property type="component" value="Unassembled WGS sequence"/>
</dbReference>
<dbReference type="Gene3D" id="3.40.50.1240">
    <property type="entry name" value="Phosphoglycerate mutase-like"/>
    <property type="match status" value="1"/>
</dbReference>
<dbReference type="GO" id="GO:0016787">
    <property type="term" value="F:hydrolase activity"/>
    <property type="evidence" value="ECO:0007669"/>
    <property type="project" value="UniProtKB-KW"/>
</dbReference>
<organism evidence="2 3">
    <name type="scientific">Metabacillus herbersteinensis</name>
    <dbReference type="NCBI Taxonomy" id="283816"/>
    <lineage>
        <taxon>Bacteria</taxon>
        <taxon>Bacillati</taxon>
        <taxon>Bacillota</taxon>
        <taxon>Bacilli</taxon>
        <taxon>Bacillales</taxon>
        <taxon>Bacillaceae</taxon>
        <taxon>Metabacillus</taxon>
    </lineage>
</organism>
<dbReference type="PANTHER" id="PTHR46517">
    <property type="entry name" value="FRUCTOSE-2,6-BISPHOSPHATASE TIGAR"/>
    <property type="match status" value="1"/>
</dbReference>
<comment type="caution">
    <text evidence="2">The sequence shown here is derived from an EMBL/GenBank/DDBJ whole genome shotgun (WGS) entry which is preliminary data.</text>
</comment>
<dbReference type="InterPro" id="IPR029033">
    <property type="entry name" value="His_PPase_superfam"/>
</dbReference>
<dbReference type="SUPFAM" id="SSF53254">
    <property type="entry name" value="Phosphoglycerate mutase-like"/>
    <property type="match status" value="1"/>
</dbReference>
<dbReference type="PANTHER" id="PTHR46517:SF1">
    <property type="entry name" value="FRUCTOSE-2,6-BISPHOSPHATASE TIGAR"/>
    <property type="match status" value="1"/>
</dbReference>
<evidence type="ECO:0000313" key="3">
    <source>
        <dbReference type="Proteomes" id="UP001589854"/>
    </source>
</evidence>
<accession>A0ABV6GL09</accession>
<dbReference type="EC" id="3.1.3.-" evidence="2"/>